<dbReference type="GO" id="GO:0003756">
    <property type="term" value="F:protein disulfide isomerase activity"/>
    <property type="evidence" value="ECO:0007669"/>
    <property type="project" value="TreeGrafter"/>
</dbReference>
<dbReference type="PANTHER" id="PTHR46295:SF1">
    <property type="entry name" value="ENDOPLASMIC RETICULUM RESIDENT PROTEIN 44"/>
    <property type="match status" value="1"/>
</dbReference>
<dbReference type="InParanoid" id="B3LYG2"/>
<dbReference type="FunCoup" id="B3LYG2">
    <property type="interactions" value="43"/>
</dbReference>
<dbReference type="PANTHER" id="PTHR46295">
    <property type="entry name" value="ENDOPLASMIC RETICULUM RESIDENT PROTEIN 44"/>
    <property type="match status" value="1"/>
</dbReference>
<keyword evidence="4" id="KW-1185">Reference proteome</keyword>
<dbReference type="GO" id="GO:0006457">
    <property type="term" value="P:protein folding"/>
    <property type="evidence" value="ECO:0007669"/>
    <property type="project" value="TreeGrafter"/>
</dbReference>
<feature type="signal peptide" evidence="1">
    <location>
        <begin position="1"/>
        <end position="24"/>
    </location>
</feature>
<evidence type="ECO:0000256" key="1">
    <source>
        <dbReference type="SAM" id="SignalP"/>
    </source>
</evidence>
<dbReference type="GO" id="GO:0005793">
    <property type="term" value="C:endoplasmic reticulum-Golgi intermediate compartment"/>
    <property type="evidence" value="ECO:0007669"/>
    <property type="project" value="TreeGrafter"/>
</dbReference>
<gene>
    <name evidence="3" type="primary">Dana\GF17308</name>
    <name evidence="3" type="synonym">dana_GLEANR_18575</name>
    <name evidence="3" type="ORF">GF17308</name>
</gene>
<feature type="domain" description="Thioredoxin" evidence="2">
    <location>
        <begin position="12"/>
        <end position="139"/>
    </location>
</feature>
<dbReference type="HOGENOM" id="CLU_054449_1_0_1"/>
<dbReference type="SMR" id="B3LYG2"/>
<dbReference type="InterPro" id="IPR013766">
    <property type="entry name" value="Thioredoxin_domain"/>
</dbReference>
<dbReference type="EMBL" id="CH902617">
    <property type="protein sequence ID" value="EDV41825.2"/>
    <property type="molecule type" value="Genomic_DNA"/>
</dbReference>
<dbReference type="Pfam" id="PF00085">
    <property type="entry name" value="Thioredoxin"/>
    <property type="match status" value="1"/>
</dbReference>
<evidence type="ECO:0000259" key="2">
    <source>
        <dbReference type="PROSITE" id="PS51352"/>
    </source>
</evidence>
<protein>
    <recommendedName>
        <fullName evidence="2">Thioredoxin domain-containing protein</fullName>
    </recommendedName>
</protein>
<proteinExistence type="predicted"/>
<organism evidence="3 4">
    <name type="scientific">Drosophila ananassae</name>
    <name type="common">Fruit fly</name>
    <dbReference type="NCBI Taxonomy" id="7217"/>
    <lineage>
        <taxon>Eukaryota</taxon>
        <taxon>Metazoa</taxon>
        <taxon>Ecdysozoa</taxon>
        <taxon>Arthropoda</taxon>
        <taxon>Hexapoda</taxon>
        <taxon>Insecta</taxon>
        <taxon>Pterygota</taxon>
        <taxon>Neoptera</taxon>
        <taxon>Endopterygota</taxon>
        <taxon>Diptera</taxon>
        <taxon>Brachycera</taxon>
        <taxon>Muscomorpha</taxon>
        <taxon>Ephydroidea</taxon>
        <taxon>Drosophilidae</taxon>
        <taxon>Drosophila</taxon>
        <taxon>Sophophora</taxon>
    </lineage>
</organism>
<dbReference type="Pfam" id="PF13848">
    <property type="entry name" value="Thioredoxin_6"/>
    <property type="match status" value="1"/>
</dbReference>
<dbReference type="AlphaFoldDB" id="B3LYG2"/>
<dbReference type="PROSITE" id="PS51352">
    <property type="entry name" value="THIOREDOXIN_2"/>
    <property type="match status" value="1"/>
</dbReference>
<dbReference type="OrthoDB" id="294696at2759"/>
<reference evidence="3 4" key="1">
    <citation type="journal article" date="2007" name="Nature">
        <title>Evolution of genes and genomes on the Drosophila phylogeny.</title>
        <authorList>
            <consortium name="Drosophila 12 Genomes Consortium"/>
            <person name="Clark A.G."/>
            <person name="Eisen M.B."/>
            <person name="Smith D.R."/>
            <person name="Bergman C.M."/>
            <person name="Oliver B."/>
            <person name="Markow T.A."/>
            <person name="Kaufman T.C."/>
            <person name="Kellis M."/>
            <person name="Gelbart W."/>
            <person name="Iyer V.N."/>
            <person name="Pollard D.A."/>
            <person name="Sackton T.B."/>
            <person name="Larracuente A.M."/>
            <person name="Singh N.D."/>
            <person name="Abad J.P."/>
            <person name="Abt D.N."/>
            <person name="Adryan B."/>
            <person name="Aguade M."/>
            <person name="Akashi H."/>
            <person name="Anderson W.W."/>
            <person name="Aquadro C.F."/>
            <person name="Ardell D.H."/>
            <person name="Arguello R."/>
            <person name="Artieri C.G."/>
            <person name="Barbash D.A."/>
            <person name="Barker D."/>
            <person name="Barsanti P."/>
            <person name="Batterham P."/>
            <person name="Batzoglou S."/>
            <person name="Begun D."/>
            <person name="Bhutkar A."/>
            <person name="Blanco E."/>
            <person name="Bosak S.A."/>
            <person name="Bradley R.K."/>
            <person name="Brand A.D."/>
            <person name="Brent M.R."/>
            <person name="Brooks A.N."/>
            <person name="Brown R.H."/>
            <person name="Butlin R.K."/>
            <person name="Caggese C."/>
            <person name="Calvi B.R."/>
            <person name="Bernardo de Carvalho A."/>
            <person name="Caspi A."/>
            <person name="Castrezana S."/>
            <person name="Celniker S.E."/>
            <person name="Chang J.L."/>
            <person name="Chapple C."/>
            <person name="Chatterji S."/>
            <person name="Chinwalla A."/>
            <person name="Civetta A."/>
            <person name="Clifton S.W."/>
            <person name="Comeron J.M."/>
            <person name="Costello J.C."/>
            <person name="Coyne J.A."/>
            <person name="Daub J."/>
            <person name="David R.G."/>
            <person name="Delcher A.L."/>
            <person name="Delehaunty K."/>
            <person name="Do C.B."/>
            <person name="Ebling H."/>
            <person name="Edwards K."/>
            <person name="Eickbush T."/>
            <person name="Evans J.D."/>
            <person name="Filipski A."/>
            <person name="Findeiss S."/>
            <person name="Freyhult E."/>
            <person name="Fulton L."/>
            <person name="Fulton R."/>
            <person name="Garcia A.C."/>
            <person name="Gardiner A."/>
            <person name="Garfield D.A."/>
            <person name="Garvin B.E."/>
            <person name="Gibson G."/>
            <person name="Gilbert D."/>
            <person name="Gnerre S."/>
            <person name="Godfrey J."/>
            <person name="Good R."/>
            <person name="Gotea V."/>
            <person name="Gravely B."/>
            <person name="Greenberg A.J."/>
            <person name="Griffiths-Jones S."/>
            <person name="Gross S."/>
            <person name="Guigo R."/>
            <person name="Gustafson E.A."/>
            <person name="Haerty W."/>
            <person name="Hahn M.W."/>
            <person name="Halligan D.L."/>
            <person name="Halpern A.L."/>
            <person name="Halter G.M."/>
            <person name="Han M.V."/>
            <person name="Heger A."/>
            <person name="Hillier L."/>
            <person name="Hinrichs A.S."/>
            <person name="Holmes I."/>
            <person name="Hoskins R.A."/>
            <person name="Hubisz M.J."/>
            <person name="Hultmark D."/>
            <person name="Huntley M.A."/>
            <person name="Jaffe D.B."/>
            <person name="Jagadeeshan S."/>
            <person name="Jeck W.R."/>
            <person name="Johnson J."/>
            <person name="Jones C.D."/>
            <person name="Jordan W.C."/>
            <person name="Karpen G.H."/>
            <person name="Kataoka E."/>
            <person name="Keightley P.D."/>
            <person name="Kheradpour P."/>
            <person name="Kirkness E.F."/>
            <person name="Koerich L.B."/>
            <person name="Kristiansen K."/>
            <person name="Kudrna D."/>
            <person name="Kulathinal R.J."/>
            <person name="Kumar S."/>
            <person name="Kwok R."/>
            <person name="Lander E."/>
            <person name="Langley C.H."/>
            <person name="Lapoint R."/>
            <person name="Lazzaro B.P."/>
            <person name="Lee S.J."/>
            <person name="Levesque L."/>
            <person name="Li R."/>
            <person name="Lin C.F."/>
            <person name="Lin M.F."/>
            <person name="Lindblad-Toh K."/>
            <person name="Llopart A."/>
            <person name="Long M."/>
            <person name="Low L."/>
            <person name="Lozovsky E."/>
            <person name="Lu J."/>
            <person name="Luo M."/>
            <person name="Machado C.A."/>
            <person name="Makalowski W."/>
            <person name="Marzo M."/>
            <person name="Matsuda M."/>
            <person name="Matzkin L."/>
            <person name="McAllister B."/>
            <person name="McBride C.S."/>
            <person name="McKernan B."/>
            <person name="McKernan K."/>
            <person name="Mendez-Lago M."/>
            <person name="Minx P."/>
            <person name="Mollenhauer M.U."/>
            <person name="Montooth K."/>
            <person name="Mount S.M."/>
            <person name="Mu X."/>
            <person name="Myers E."/>
            <person name="Negre B."/>
            <person name="Newfeld S."/>
            <person name="Nielsen R."/>
            <person name="Noor M.A."/>
            <person name="O'Grady P."/>
            <person name="Pachter L."/>
            <person name="Papaceit M."/>
            <person name="Parisi M.J."/>
            <person name="Parisi M."/>
            <person name="Parts L."/>
            <person name="Pedersen J.S."/>
            <person name="Pesole G."/>
            <person name="Phillippy A.M."/>
            <person name="Ponting C.P."/>
            <person name="Pop M."/>
            <person name="Porcelli D."/>
            <person name="Powell J.R."/>
            <person name="Prohaska S."/>
            <person name="Pruitt K."/>
            <person name="Puig M."/>
            <person name="Quesneville H."/>
            <person name="Ram K.R."/>
            <person name="Rand D."/>
            <person name="Rasmussen M.D."/>
            <person name="Reed L.K."/>
            <person name="Reenan R."/>
            <person name="Reily A."/>
            <person name="Remington K.A."/>
            <person name="Rieger T.T."/>
            <person name="Ritchie M.G."/>
            <person name="Robin C."/>
            <person name="Rogers Y.H."/>
            <person name="Rohde C."/>
            <person name="Rozas J."/>
            <person name="Rubenfield M.J."/>
            <person name="Ruiz A."/>
            <person name="Russo S."/>
            <person name="Salzberg S.L."/>
            <person name="Sanchez-Gracia A."/>
            <person name="Saranga D.J."/>
            <person name="Sato H."/>
            <person name="Schaeffer S.W."/>
            <person name="Schatz M.C."/>
            <person name="Schlenke T."/>
            <person name="Schwartz R."/>
            <person name="Segarra C."/>
            <person name="Singh R.S."/>
            <person name="Sirot L."/>
            <person name="Sirota M."/>
            <person name="Sisneros N.B."/>
            <person name="Smith C.D."/>
            <person name="Smith T.F."/>
            <person name="Spieth J."/>
            <person name="Stage D.E."/>
            <person name="Stark A."/>
            <person name="Stephan W."/>
            <person name="Strausberg R.L."/>
            <person name="Strempel S."/>
            <person name="Sturgill D."/>
            <person name="Sutton G."/>
            <person name="Sutton G.G."/>
            <person name="Tao W."/>
            <person name="Teichmann S."/>
            <person name="Tobari Y.N."/>
            <person name="Tomimura Y."/>
            <person name="Tsolas J.M."/>
            <person name="Valente V.L."/>
            <person name="Venter E."/>
            <person name="Venter J.C."/>
            <person name="Vicario S."/>
            <person name="Vieira F.G."/>
            <person name="Vilella A.J."/>
            <person name="Villasante A."/>
            <person name="Walenz B."/>
            <person name="Wang J."/>
            <person name="Wasserman M."/>
            <person name="Watts T."/>
            <person name="Wilson D."/>
            <person name="Wilson R.K."/>
            <person name="Wing R.A."/>
            <person name="Wolfner M.F."/>
            <person name="Wong A."/>
            <person name="Wong G.K."/>
            <person name="Wu C.I."/>
            <person name="Wu G."/>
            <person name="Yamamoto D."/>
            <person name="Yang H.P."/>
            <person name="Yang S.P."/>
            <person name="Yorke J.A."/>
            <person name="Yoshida K."/>
            <person name="Zdobnov E."/>
            <person name="Zhang P."/>
            <person name="Zhang Y."/>
            <person name="Zimin A.V."/>
            <person name="Baldwin J."/>
            <person name="Abdouelleil A."/>
            <person name="Abdulkadir J."/>
            <person name="Abebe A."/>
            <person name="Abera B."/>
            <person name="Abreu J."/>
            <person name="Acer S.C."/>
            <person name="Aftuck L."/>
            <person name="Alexander A."/>
            <person name="An P."/>
            <person name="Anderson E."/>
            <person name="Anderson S."/>
            <person name="Arachi H."/>
            <person name="Azer M."/>
            <person name="Bachantsang P."/>
            <person name="Barry A."/>
            <person name="Bayul T."/>
            <person name="Berlin A."/>
            <person name="Bessette D."/>
            <person name="Bloom T."/>
            <person name="Blye J."/>
            <person name="Boguslavskiy L."/>
            <person name="Bonnet C."/>
            <person name="Boukhgalter B."/>
            <person name="Bourzgui I."/>
            <person name="Brown A."/>
            <person name="Cahill P."/>
            <person name="Channer S."/>
            <person name="Cheshatsang Y."/>
            <person name="Chuda L."/>
            <person name="Citroen M."/>
            <person name="Collymore A."/>
            <person name="Cooke P."/>
            <person name="Costello M."/>
            <person name="D'Aco K."/>
            <person name="Daza R."/>
            <person name="De Haan G."/>
            <person name="DeGray S."/>
            <person name="DeMaso C."/>
            <person name="Dhargay N."/>
            <person name="Dooley K."/>
            <person name="Dooley E."/>
            <person name="Doricent M."/>
            <person name="Dorje P."/>
            <person name="Dorjee K."/>
            <person name="Dupes A."/>
            <person name="Elong R."/>
            <person name="Falk J."/>
            <person name="Farina A."/>
            <person name="Faro S."/>
            <person name="Ferguson D."/>
            <person name="Fisher S."/>
            <person name="Foley C.D."/>
            <person name="Franke A."/>
            <person name="Friedrich D."/>
            <person name="Gadbois L."/>
            <person name="Gearin G."/>
            <person name="Gearin C.R."/>
            <person name="Giannoukos G."/>
            <person name="Goode T."/>
            <person name="Graham J."/>
            <person name="Grandbois E."/>
            <person name="Grewal S."/>
            <person name="Gyaltsen K."/>
            <person name="Hafez N."/>
            <person name="Hagos B."/>
            <person name="Hall J."/>
            <person name="Henson C."/>
            <person name="Hollinger A."/>
            <person name="Honan T."/>
            <person name="Huard M.D."/>
            <person name="Hughes L."/>
            <person name="Hurhula B."/>
            <person name="Husby M.E."/>
            <person name="Kamat A."/>
            <person name="Kanga B."/>
            <person name="Kashin S."/>
            <person name="Khazanovich D."/>
            <person name="Kisner P."/>
            <person name="Lance K."/>
            <person name="Lara M."/>
            <person name="Lee W."/>
            <person name="Lennon N."/>
            <person name="Letendre F."/>
            <person name="LeVine R."/>
            <person name="Lipovsky A."/>
            <person name="Liu X."/>
            <person name="Liu J."/>
            <person name="Liu S."/>
            <person name="Lokyitsang T."/>
            <person name="Lokyitsang Y."/>
            <person name="Lubonja R."/>
            <person name="Lui A."/>
            <person name="MacDonald P."/>
            <person name="Magnisalis V."/>
            <person name="Maru K."/>
            <person name="Matthews C."/>
            <person name="McCusker W."/>
            <person name="McDonough S."/>
            <person name="Mehta T."/>
            <person name="Meldrim J."/>
            <person name="Meneus L."/>
            <person name="Mihai O."/>
            <person name="Mihalev A."/>
            <person name="Mihova T."/>
            <person name="Mittelman R."/>
            <person name="Mlenga V."/>
            <person name="Montmayeur A."/>
            <person name="Mulrain L."/>
            <person name="Navidi A."/>
            <person name="Naylor J."/>
            <person name="Negash T."/>
            <person name="Nguyen T."/>
            <person name="Nguyen N."/>
            <person name="Nicol R."/>
            <person name="Norbu C."/>
            <person name="Norbu N."/>
            <person name="Novod N."/>
            <person name="O'Neill B."/>
            <person name="Osman S."/>
            <person name="Markiewicz E."/>
            <person name="Oyono O.L."/>
            <person name="Patti C."/>
            <person name="Phunkhang P."/>
            <person name="Pierre F."/>
            <person name="Priest M."/>
            <person name="Raghuraman S."/>
            <person name="Rege F."/>
            <person name="Reyes R."/>
            <person name="Rise C."/>
            <person name="Rogov P."/>
            <person name="Ross K."/>
            <person name="Ryan E."/>
            <person name="Settipalli S."/>
            <person name="Shea T."/>
            <person name="Sherpa N."/>
            <person name="Shi L."/>
            <person name="Shih D."/>
            <person name="Sparrow T."/>
            <person name="Spaulding J."/>
            <person name="Stalker J."/>
            <person name="Stange-Thomann N."/>
            <person name="Stavropoulos S."/>
            <person name="Stone C."/>
            <person name="Strader C."/>
            <person name="Tesfaye S."/>
            <person name="Thomson T."/>
            <person name="Thoulutsang Y."/>
            <person name="Thoulutsang D."/>
            <person name="Topham K."/>
            <person name="Topping I."/>
            <person name="Tsamla T."/>
            <person name="Vassiliev H."/>
            <person name="Vo A."/>
            <person name="Wangchuk T."/>
            <person name="Wangdi T."/>
            <person name="Weiand M."/>
            <person name="Wilkinson J."/>
            <person name="Wilson A."/>
            <person name="Yadav S."/>
            <person name="Young G."/>
            <person name="Yu Q."/>
            <person name="Zembek L."/>
            <person name="Zhong D."/>
            <person name="Zimmer A."/>
            <person name="Zwirko Z."/>
            <person name="Jaffe D.B."/>
            <person name="Alvarez P."/>
            <person name="Brockman W."/>
            <person name="Butler J."/>
            <person name="Chin C."/>
            <person name="Gnerre S."/>
            <person name="Grabherr M."/>
            <person name="Kleber M."/>
            <person name="Mauceli E."/>
            <person name="MacCallum I."/>
        </authorList>
    </citation>
    <scope>NUCLEOTIDE SEQUENCE [LARGE SCALE GENOMIC DNA]</scope>
    <source>
        <strain evidence="4">Tucson 14024-0371.13</strain>
    </source>
</reference>
<dbReference type="STRING" id="7217.B3LYG2"/>
<keyword evidence="1" id="KW-0732">Signal</keyword>
<feature type="chain" id="PRO_5002789666" description="Thioredoxin domain-containing protein" evidence="1">
    <location>
        <begin position="25"/>
        <end position="408"/>
    </location>
</feature>
<dbReference type="GO" id="GO:0005789">
    <property type="term" value="C:endoplasmic reticulum membrane"/>
    <property type="evidence" value="ECO:0007669"/>
    <property type="project" value="TreeGrafter"/>
</dbReference>
<dbReference type="Gene3D" id="3.40.30.10">
    <property type="entry name" value="Glutaredoxin"/>
    <property type="match status" value="3"/>
</dbReference>
<accession>B3LYG2</accession>
<evidence type="ECO:0000313" key="4">
    <source>
        <dbReference type="Proteomes" id="UP000007801"/>
    </source>
</evidence>
<evidence type="ECO:0000313" key="3">
    <source>
        <dbReference type="EMBL" id="EDV41825.2"/>
    </source>
</evidence>
<dbReference type="InterPro" id="IPR052643">
    <property type="entry name" value="ERP44"/>
</dbReference>
<name>B3LYG2_DROAN</name>
<dbReference type="InterPro" id="IPR036249">
    <property type="entry name" value="Thioredoxin-like_sf"/>
</dbReference>
<dbReference type="eggNOG" id="KOG0912">
    <property type="taxonomic scope" value="Eukaryota"/>
</dbReference>
<dbReference type="Proteomes" id="UP000007801">
    <property type="component" value="Unassembled WGS sequence"/>
</dbReference>
<dbReference type="SUPFAM" id="SSF52833">
    <property type="entry name" value="Thioredoxin-like"/>
    <property type="match status" value="3"/>
</dbReference>
<sequence>MTGIVGWYILIFLHFLENYQFVLAAGNGSVVVTFHNIHNILNSNELVLLSFYTDWCRFSQLLQPVFEEAATEIHREFPEPGRVVLGRVDCDEEEDVANRFDITKYPTLKVARNGFVANKEYRGQRSVQAFVKFVEKELSDPIKEFTSIRVLKRAEAGDGLVVGYFENKLHPEYDTYRRAASLLRYECRYMAGFGNFTINLRPPGKNLLIFRADASTANHRDYYSEYSGNMTDFKDVANWIEEKCKPLVRELTFDNAEEFSEEGLPFVILFYNKHDMGPIQEFKAVVQSVLAKEKRVNFLSANGKLFIHPLFHMGKTLNDLPLIAIDSFRHMYSFPRFEDIHQPGKLQEFINDLFSGKLHIDFHRALEENEVKKIDPEHFPPVAHESKFKELLPSKHRYTLINRTRDEL</sequence>